<comment type="caution">
    <text evidence="2">The sequence shown here is derived from an EMBL/GenBank/DDBJ whole genome shotgun (WGS) entry which is preliminary data.</text>
</comment>
<feature type="transmembrane region" description="Helical" evidence="1">
    <location>
        <begin position="136"/>
        <end position="155"/>
    </location>
</feature>
<keyword evidence="1" id="KW-1133">Transmembrane helix</keyword>
<proteinExistence type="predicted"/>
<organism evidence="2 3">
    <name type="scientific">Rhizobium halophytocola</name>
    <dbReference type="NCBI Taxonomy" id="735519"/>
    <lineage>
        <taxon>Bacteria</taxon>
        <taxon>Pseudomonadati</taxon>
        <taxon>Pseudomonadota</taxon>
        <taxon>Alphaproteobacteria</taxon>
        <taxon>Hyphomicrobiales</taxon>
        <taxon>Rhizobiaceae</taxon>
        <taxon>Rhizobium/Agrobacterium group</taxon>
        <taxon>Rhizobium</taxon>
    </lineage>
</organism>
<evidence type="ECO:0000313" key="3">
    <source>
        <dbReference type="Proteomes" id="UP000759443"/>
    </source>
</evidence>
<keyword evidence="1" id="KW-0812">Transmembrane</keyword>
<dbReference type="EMBL" id="JAGGJU010000005">
    <property type="protein sequence ID" value="MBP1850758.1"/>
    <property type="molecule type" value="Genomic_DNA"/>
</dbReference>
<sequence length="171" mass="18391">MKTSMKMRMSLAVLAGAGAGGYLFLQEREVSQHARRLLSDGKSVTAEVISASVRQQRTWDFSTAHLAEVDYRFIADGGRVTGGRDRIALAALDAMTDPGDPSSLRGDAAVEIYYMVGDPLDSGIRSNLTKQQEPNLLVPSIAFLLAGLGMFGLIGRVVSRFGRDSVELVKG</sequence>
<evidence type="ECO:0000313" key="2">
    <source>
        <dbReference type="EMBL" id="MBP1850758.1"/>
    </source>
</evidence>
<accession>A0ABS4DYJ4</accession>
<evidence type="ECO:0008006" key="4">
    <source>
        <dbReference type="Google" id="ProtNLM"/>
    </source>
</evidence>
<dbReference type="Proteomes" id="UP000759443">
    <property type="component" value="Unassembled WGS sequence"/>
</dbReference>
<keyword evidence="1" id="KW-0472">Membrane</keyword>
<dbReference type="RefSeq" id="WP_209944800.1">
    <property type="nucleotide sequence ID" value="NZ_JAGGJU010000005.1"/>
</dbReference>
<reference evidence="2 3" key="1">
    <citation type="submission" date="2021-03" db="EMBL/GenBank/DDBJ databases">
        <title>Genomic Encyclopedia of Type Strains, Phase IV (KMG-IV): sequencing the most valuable type-strain genomes for metagenomic binning, comparative biology and taxonomic classification.</title>
        <authorList>
            <person name="Goeker M."/>
        </authorList>
    </citation>
    <scope>NUCLEOTIDE SEQUENCE [LARGE SCALE GENOMIC DNA]</scope>
    <source>
        <strain evidence="2 3">DSM 21600</strain>
    </source>
</reference>
<keyword evidence="3" id="KW-1185">Reference proteome</keyword>
<protein>
    <recommendedName>
        <fullName evidence="4">DUF3592 domain-containing protein</fullName>
    </recommendedName>
</protein>
<evidence type="ECO:0000256" key="1">
    <source>
        <dbReference type="SAM" id="Phobius"/>
    </source>
</evidence>
<gene>
    <name evidence="2" type="ORF">J2Z17_002195</name>
</gene>
<name>A0ABS4DYJ4_9HYPH</name>